<dbReference type="PANTHER" id="PTHR43004">
    <property type="entry name" value="TRK SYSTEM POTASSIUM UPTAKE PROTEIN"/>
    <property type="match status" value="1"/>
</dbReference>
<keyword evidence="3" id="KW-0274">FAD</keyword>
<name>A0A382HG08_9ZZZZ</name>
<dbReference type="SUPFAM" id="SSF51905">
    <property type="entry name" value="FAD/NAD(P)-binding domain"/>
    <property type="match status" value="1"/>
</dbReference>
<proteinExistence type="predicted"/>
<comment type="cofactor">
    <cofactor evidence="1">
        <name>FAD</name>
        <dbReference type="ChEBI" id="CHEBI:57692"/>
    </cofactor>
</comment>
<gene>
    <name evidence="5" type="ORF">METZ01_LOCUS239084</name>
</gene>
<evidence type="ECO:0000256" key="3">
    <source>
        <dbReference type="ARBA" id="ARBA00022827"/>
    </source>
</evidence>
<keyword evidence="2" id="KW-0285">Flavoprotein</keyword>
<evidence type="ECO:0000259" key="4">
    <source>
        <dbReference type="Pfam" id="PF01494"/>
    </source>
</evidence>
<dbReference type="PRINTS" id="PR00420">
    <property type="entry name" value="RNGMNOXGNASE"/>
</dbReference>
<sequence>PETTVLASTEFPFEQHIEGLSNVSYCWSPNGNFALLRLPDFWRCSLYYDPSLTFEQAIEPDHIQLQLNEIFDNPDPYEIIDSRPYQVHQRIVDDFRVGRVLLVGDAAHVCSPSGGMGLNGGIHDAFNLVENLVGIWQGADLALLDRYTRQRRPVVQSAILQQADQNRQRMTQKDPEARASSLQRMREIASTPELAREYLLKSSMIYGLRRAATIA</sequence>
<evidence type="ECO:0000313" key="5">
    <source>
        <dbReference type="EMBL" id="SVB86230.1"/>
    </source>
</evidence>
<dbReference type="GO" id="GO:0071949">
    <property type="term" value="F:FAD binding"/>
    <property type="evidence" value="ECO:0007669"/>
    <property type="project" value="InterPro"/>
</dbReference>
<feature type="domain" description="FAD-binding" evidence="4">
    <location>
        <begin position="42"/>
        <end position="159"/>
    </location>
</feature>
<evidence type="ECO:0000256" key="1">
    <source>
        <dbReference type="ARBA" id="ARBA00001974"/>
    </source>
</evidence>
<dbReference type="InterPro" id="IPR050641">
    <property type="entry name" value="RIFMO-like"/>
</dbReference>
<evidence type="ECO:0000256" key="2">
    <source>
        <dbReference type="ARBA" id="ARBA00022630"/>
    </source>
</evidence>
<dbReference type="InterPro" id="IPR002938">
    <property type="entry name" value="FAD-bd"/>
</dbReference>
<dbReference type="PANTHER" id="PTHR43004:SF19">
    <property type="entry name" value="BINDING MONOOXYGENASE, PUTATIVE (JCVI)-RELATED"/>
    <property type="match status" value="1"/>
</dbReference>
<dbReference type="AlphaFoldDB" id="A0A382HG08"/>
<dbReference type="InterPro" id="IPR036188">
    <property type="entry name" value="FAD/NAD-bd_sf"/>
</dbReference>
<reference evidence="5" key="1">
    <citation type="submission" date="2018-05" db="EMBL/GenBank/DDBJ databases">
        <authorList>
            <person name="Lanie J.A."/>
            <person name="Ng W.-L."/>
            <person name="Kazmierczak K.M."/>
            <person name="Andrzejewski T.M."/>
            <person name="Davidsen T.M."/>
            <person name="Wayne K.J."/>
            <person name="Tettelin H."/>
            <person name="Glass J.I."/>
            <person name="Rusch D."/>
            <person name="Podicherti R."/>
            <person name="Tsui H.-C.T."/>
            <person name="Winkler M.E."/>
        </authorList>
    </citation>
    <scope>NUCLEOTIDE SEQUENCE</scope>
</reference>
<dbReference type="Gene3D" id="3.30.9.10">
    <property type="entry name" value="D-Amino Acid Oxidase, subunit A, domain 2"/>
    <property type="match status" value="1"/>
</dbReference>
<dbReference type="Gene3D" id="3.50.50.60">
    <property type="entry name" value="FAD/NAD(P)-binding domain"/>
    <property type="match status" value="1"/>
</dbReference>
<feature type="non-terminal residue" evidence="5">
    <location>
        <position position="1"/>
    </location>
</feature>
<dbReference type="Pfam" id="PF01494">
    <property type="entry name" value="FAD_binding_3"/>
    <property type="match status" value="1"/>
</dbReference>
<protein>
    <recommendedName>
        <fullName evidence="4">FAD-binding domain-containing protein</fullName>
    </recommendedName>
</protein>
<dbReference type="EMBL" id="UINC01061061">
    <property type="protein sequence ID" value="SVB86230.1"/>
    <property type="molecule type" value="Genomic_DNA"/>
</dbReference>
<dbReference type="GO" id="GO:0016709">
    <property type="term" value="F:oxidoreductase activity, acting on paired donors, with incorporation or reduction of molecular oxygen, NAD(P)H as one donor, and incorporation of one atom of oxygen"/>
    <property type="evidence" value="ECO:0007669"/>
    <property type="project" value="UniProtKB-ARBA"/>
</dbReference>
<organism evidence="5">
    <name type="scientific">marine metagenome</name>
    <dbReference type="NCBI Taxonomy" id="408172"/>
    <lineage>
        <taxon>unclassified sequences</taxon>
        <taxon>metagenomes</taxon>
        <taxon>ecological metagenomes</taxon>
    </lineage>
</organism>
<accession>A0A382HG08</accession>